<proteinExistence type="predicted"/>
<feature type="domain" description="Sulfatase-modifying factor enzyme-like" evidence="3">
    <location>
        <begin position="60"/>
        <end position="299"/>
    </location>
</feature>
<protein>
    <submittedName>
        <fullName evidence="4">SUMF1/EgtB/PvdO family nonheme iron enzyme</fullName>
    </submittedName>
</protein>
<keyword evidence="2" id="KW-0732">Signal</keyword>
<dbReference type="EMBL" id="JBHUFP010000002">
    <property type="protein sequence ID" value="MFD1804961.1"/>
    <property type="molecule type" value="Genomic_DNA"/>
</dbReference>
<dbReference type="Pfam" id="PF03781">
    <property type="entry name" value="FGE-sulfatase"/>
    <property type="match status" value="1"/>
</dbReference>
<dbReference type="RefSeq" id="WP_379095211.1">
    <property type="nucleotide sequence ID" value="NZ_JBHUFP010000002.1"/>
</dbReference>
<reference evidence="5" key="1">
    <citation type="journal article" date="2019" name="Int. J. Syst. Evol. Microbiol.">
        <title>The Global Catalogue of Microorganisms (GCM) 10K type strain sequencing project: providing services to taxonomists for standard genome sequencing and annotation.</title>
        <authorList>
            <consortium name="The Broad Institute Genomics Platform"/>
            <consortium name="The Broad Institute Genome Sequencing Center for Infectious Disease"/>
            <person name="Wu L."/>
            <person name="Ma J."/>
        </authorList>
    </citation>
    <scope>NUCLEOTIDE SEQUENCE [LARGE SCALE GENOMIC DNA]</scope>
    <source>
        <strain evidence="5">CCM 7950</strain>
    </source>
</reference>
<comment type="caution">
    <text evidence="4">The sequence shown here is derived from an EMBL/GenBank/DDBJ whole genome shotgun (WGS) entry which is preliminary data.</text>
</comment>
<dbReference type="PANTHER" id="PTHR23150:SF19">
    <property type="entry name" value="FORMYLGLYCINE-GENERATING ENZYME"/>
    <property type="match status" value="1"/>
</dbReference>
<evidence type="ECO:0000256" key="1">
    <source>
        <dbReference type="SAM" id="Coils"/>
    </source>
</evidence>
<dbReference type="SUPFAM" id="SSF56436">
    <property type="entry name" value="C-type lectin-like"/>
    <property type="match status" value="1"/>
</dbReference>
<name>A0ABW4NSM4_9PAST</name>
<organism evidence="4 5">
    <name type="scientific">Pasteurella oralis</name>
    <dbReference type="NCBI Taxonomy" id="1071947"/>
    <lineage>
        <taxon>Bacteria</taxon>
        <taxon>Pseudomonadati</taxon>
        <taxon>Pseudomonadota</taxon>
        <taxon>Gammaproteobacteria</taxon>
        <taxon>Pasteurellales</taxon>
        <taxon>Pasteurellaceae</taxon>
        <taxon>Pasteurella</taxon>
    </lineage>
</organism>
<dbReference type="InterPro" id="IPR016187">
    <property type="entry name" value="CTDL_fold"/>
</dbReference>
<feature type="signal peptide" evidence="2">
    <location>
        <begin position="1"/>
        <end position="20"/>
    </location>
</feature>
<sequence>MFKYTYSFLVLSLISATAQAAWEEKFYNPQPLENDVILPLPCEGSMVFRVVKTNTHKPLEDMSVTLGGNSEQDGYAEYATPNYIAGGFADKNQERFFLIAKYEVTESQYQAVMSEKCSAPNMKGLLPMTHLSWFDAMSFTQKYNEWLLKNAKDKLPKEDGMAGFVRLPTNTEWEFASRGGMAVTPSEFREKVFPMEGGLINYAWFNNAKSANGRLQIIGRLKPNPLGLFDTLGNASEMMFDSFKMNKLNRYHGQDGGIISRGGSYLKSEVDVNNVLRLEIPFYDQNGAKKAKDMGFRVVIVAPLLTSSERIKLMEKEWAALGQDNQASDQGENTKIVDKLEQLANNTLDEKLKQELNNTKEQLRAANLERDEQRDSAVRSALQLGAFLCANVSDLQGEVEQNNKIVEAMTALYPNSDKETNARNRLLESEKARDFVLKYYADTIVASSATYHKATIQAQVDRTNNIVKSSGKGNLTQYVDLYWRHLEQYYQDGKINRQQWLDKCTQIKQGNQNEKIKQINL</sequence>
<dbReference type="Proteomes" id="UP001597420">
    <property type="component" value="Unassembled WGS sequence"/>
</dbReference>
<dbReference type="InterPro" id="IPR042095">
    <property type="entry name" value="SUMF_sf"/>
</dbReference>
<dbReference type="PANTHER" id="PTHR23150">
    <property type="entry name" value="SULFATASE MODIFYING FACTOR 1, 2"/>
    <property type="match status" value="1"/>
</dbReference>
<dbReference type="Gene3D" id="3.90.1580.10">
    <property type="entry name" value="paralog of FGE (formylglycine-generating enzyme)"/>
    <property type="match status" value="1"/>
</dbReference>
<evidence type="ECO:0000256" key="2">
    <source>
        <dbReference type="SAM" id="SignalP"/>
    </source>
</evidence>
<dbReference type="InterPro" id="IPR051043">
    <property type="entry name" value="Sulfatase_Mod_Factor_Kinase"/>
</dbReference>
<evidence type="ECO:0000313" key="5">
    <source>
        <dbReference type="Proteomes" id="UP001597420"/>
    </source>
</evidence>
<feature type="coiled-coil region" evidence="1">
    <location>
        <begin position="337"/>
        <end position="376"/>
    </location>
</feature>
<evidence type="ECO:0000313" key="4">
    <source>
        <dbReference type="EMBL" id="MFD1804961.1"/>
    </source>
</evidence>
<accession>A0ABW4NSM4</accession>
<dbReference type="InterPro" id="IPR005532">
    <property type="entry name" value="SUMF_dom"/>
</dbReference>
<keyword evidence="5" id="KW-1185">Reference proteome</keyword>
<gene>
    <name evidence="4" type="ORF">ACFSAV_00985</name>
</gene>
<feature type="chain" id="PRO_5047069640" evidence="2">
    <location>
        <begin position="21"/>
        <end position="521"/>
    </location>
</feature>
<evidence type="ECO:0000259" key="3">
    <source>
        <dbReference type="Pfam" id="PF03781"/>
    </source>
</evidence>
<keyword evidence="1" id="KW-0175">Coiled coil</keyword>